<evidence type="ECO:0000256" key="1">
    <source>
        <dbReference type="SAM" id="MobiDB-lite"/>
    </source>
</evidence>
<keyword evidence="3" id="KW-1185">Reference proteome</keyword>
<gene>
    <name evidence="2" type="ORF">CSO01_23920</name>
</gene>
<feature type="region of interest" description="Disordered" evidence="1">
    <location>
        <begin position="1"/>
        <end position="20"/>
    </location>
</feature>
<name>A0A512PEN8_9CELL</name>
<dbReference type="AlphaFoldDB" id="A0A512PEN8"/>
<sequence>MRTGPGTAAGTRLAPVAPATPVEGLVLDRTAHAPGRTDPDDRGRSTGWDQAWARALDALELDVEQVERDLVHAHLVEADALTAPAPWQPPADLGPLPVSLRERAQAVLDRQLDAARRTAEALVASRRHAQVSQAMRPRQVEVPVYLDTDA</sequence>
<evidence type="ECO:0000313" key="3">
    <source>
        <dbReference type="Proteomes" id="UP000321798"/>
    </source>
</evidence>
<comment type="caution">
    <text evidence="2">The sequence shown here is derived from an EMBL/GenBank/DDBJ whole genome shotgun (WGS) entry which is preliminary data.</text>
</comment>
<organism evidence="2 3">
    <name type="scientific">Cellulomonas soli</name>
    <dbReference type="NCBI Taxonomy" id="931535"/>
    <lineage>
        <taxon>Bacteria</taxon>
        <taxon>Bacillati</taxon>
        <taxon>Actinomycetota</taxon>
        <taxon>Actinomycetes</taxon>
        <taxon>Micrococcales</taxon>
        <taxon>Cellulomonadaceae</taxon>
        <taxon>Cellulomonas</taxon>
    </lineage>
</organism>
<dbReference type="EMBL" id="BKAL01000008">
    <property type="protein sequence ID" value="GEP69677.1"/>
    <property type="molecule type" value="Genomic_DNA"/>
</dbReference>
<proteinExistence type="predicted"/>
<dbReference type="RefSeq" id="WP_223203622.1">
    <property type="nucleotide sequence ID" value="NZ_BAABBJ010000001.1"/>
</dbReference>
<evidence type="ECO:0000313" key="2">
    <source>
        <dbReference type="EMBL" id="GEP69677.1"/>
    </source>
</evidence>
<dbReference type="Proteomes" id="UP000321798">
    <property type="component" value="Unassembled WGS sequence"/>
</dbReference>
<reference evidence="2 3" key="1">
    <citation type="submission" date="2019-07" db="EMBL/GenBank/DDBJ databases">
        <title>Whole genome shotgun sequence of Cellulomonas soli NBRC 109434.</title>
        <authorList>
            <person name="Hosoyama A."/>
            <person name="Uohara A."/>
            <person name="Ohji S."/>
            <person name="Ichikawa N."/>
        </authorList>
    </citation>
    <scope>NUCLEOTIDE SEQUENCE [LARGE SCALE GENOMIC DNA]</scope>
    <source>
        <strain evidence="2 3">NBRC 109434</strain>
    </source>
</reference>
<protein>
    <submittedName>
        <fullName evidence="2">Uncharacterized protein</fullName>
    </submittedName>
</protein>
<accession>A0A512PEN8</accession>